<dbReference type="Proteomes" id="UP000287124">
    <property type="component" value="Unassembled WGS sequence"/>
</dbReference>
<evidence type="ECO:0000313" key="3">
    <source>
        <dbReference type="EMBL" id="RTE68825.1"/>
    </source>
</evidence>
<keyword evidence="4" id="KW-1185">Reference proteome</keyword>
<reference evidence="3 4" key="1">
    <citation type="submission" date="2017-06" db="EMBL/GenBank/DDBJ databases">
        <title>Comparative genomic analysis of Ambrosia Fusariam Clade fungi.</title>
        <authorList>
            <person name="Stajich J.E."/>
            <person name="Carrillo J."/>
            <person name="Kijimoto T."/>
            <person name="Eskalen A."/>
            <person name="O'Donnell K."/>
            <person name="Kasson M."/>
        </authorList>
    </citation>
    <scope>NUCLEOTIDE SEQUENCE [LARGE SCALE GENOMIC DNA]</scope>
    <source>
        <strain evidence="3 4">UCR1854</strain>
    </source>
</reference>
<gene>
    <name evidence="3" type="ORF">BHE90_016796</name>
</gene>
<feature type="region of interest" description="Disordered" evidence="1">
    <location>
        <begin position="19"/>
        <end position="183"/>
    </location>
</feature>
<dbReference type="InterPro" id="IPR052895">
    <property type="entry name" value="HetReg/Transcr_Mod"/>
</dbReference>
<feature type="domain" description="Heterokaryon incompatibility" evidence="2">
    <location>
        <begin position="284"/>
        <end position="445"/>
    </location>
</feature>
<evidence type="ECO:0000259" key="2">
    <source>
        <dbReference type="Pfam" id="PF06985"/>
    </source>
</evidence>
<evidence type="ECO:0000256" key="1">
    <source>
        <dbReference type="SAM" id="MobiDB-lite"/>
    </source>
</evidence>
<feature type="compositionally biased region" description="Polar residues" evidence="1">
    <location>
        <begin position="24"/>
        <end position="94"/>
    </location>
</feature>
<feature type="compositionally biased region" description="Low complexity" evidence="1">
    <location>
        <begin position="166"/>
        <end position="179"/>
    </location>
</feature>
<dbReference type="AlphaFoldDB" id="A0A430KZD4"/>
<sequence length="817" mass="90186">MPSQMPRFRDRLSRLFKRRLSEVPEQSASGTFTSPAASNTSNRITTTHAVGNANTAAPSASTFNTQQGGIQQTPCASLPAESSTTAQILAQQPRSEVPDPPRPSASSTNTATTTPAQPASKAKTKAATVEDDPSSFRPVFGPERPPPGQQQEKEKKRSIWSKLKGESSSNSAAGSSKAQGADDDEEIAEFRLQVNKNLWPAFDPGEGVLANGVLNAAASLFYDFASGLHGQWGRGADFGPGYFGNHMFYSNQAASDSEYMLPARLFDLVQKRVVTASEVGKVRYATVSHVWGRTREIDGEKYGVDWKIPIRSEDKLEKMLEAARVLIGERYIWLDVLCMDQRRKNELEIAKMKGYFENATGCLVWLDDAFEEGNWNQILKALKEINKFFNLDEYSVPTMAVDNLLGGNSAFLDKKFDSVEAFKWIKKILTIETCPWFKRVWTLQEGVIPDNLFFCTPERYMTSAGTFFQAIGLCEQIAKLFLDIGAMEGFAINHELQKSELFKMLKLRQLYRTRDISYWHVVQAVRSRQCTYEQDRVFGVCGLVHGTIPIINYDRSVQGLFNDLYKAVVDDGDFSACLFLGGRSLTPDKDISMGYISPGDPKHPESHFLVLAENGLRMDGVGFDRVTRVASIIAWPGEGKLHDWSKRFPEFLNMSTETHTALASAWGMPTDTVKVGKEDNATDLVVGAWAAYGSMSGLASDGNNVLLKAFGDEFSEAFYALVPQGYLTWTKAMHLAQDRDDCANVLIWTASSEVQLAVVTEPVEGSVIVVTPSSYAEHPGHGCLICQQLPNGYLRKIGIGLGKAVNASSTGTFFMTI</sequence>
<feature type="compositionally biased region" description="Low complexity" evidence="1">
    <location>
        <begin position="104"/>
        <end position="127"/>
    </location>
</feature>
<dbReference type="PANTHER" id="PTHR24148:SF64">
    <property type="entry name" value="HETEROKARYON INCOMPATIBILITY DOMAIN-CONTAINING PROTEIN"/>
    <property type="match status" value="1"/>
</dbReference>
<dbReference type="PANTHER" id="PTHR24148">
    <property type="entry name" value="ANKYRIN REPEAT DOMAIN-CONTAINING PROTEIN 39 HOMOLOG-RELATED"/>
    <property type="match status" value="1"/>
</dbReference>
<evidence type="ECO:0000313" key="4">
    <source>
        <dbReference type="Proteomes" id="UP000287124"/>
    </source>
</evidence>
<organism evidence="3 4">
    <name type="scientific">Fusarium euwallaceae</name>
    <dbReference type="NCBI Taxonomy" id="1147111"/>
    <lineage>
        <taxon>Eukaryota</taxon>
        <taxon>Fungi</taxon>
        <taxon>Dikarya</taxon>
        <taxon>Ascomycota</taxon>
        <taxon>Pezizomycotina</taxon>
        <taxon>Sordariomycetes</taxon>
        <taxon>Hypocreomycetidae</taxon>
        <taxon>Hypocreales</taxon>
        <taxon>Nectriaceae</taxon>
        <taxon>Fusarium</taxon>
        <taxon>Fusarium solani species complex</taxon>
    </lineage>
</organism>
<accession>A0A430KZD4</accession>
<comment type="caution">
    <text evidence="3">The sequence shown here is derived from an EMBL/GenBank/DDBJ whole genome shotgun (WGS) entry which is preliminary data.</text>
</comment>
<dbReference type="InterPro" id="IPR010730">
    <property type="entry name" value="HET"/>
</dbReference>
<protein>
    <recommendedName>
        <fullName evidence="2">Heterokaryon incompatibility domain-containing protein</fullName>
    </recommendedName>
</protein>
<proteinExistence type="predicted"/>
<dbReference type="EMBL" id="MIKF01000700">
    <property type="protein sequence ID" value="RTE68825.1"/>
    <property type="molecule type" value="Genomic_DNA"/>
</dbReference>
<name>A0A430KZD4_9HYPO</name>
<dbReference type="Pfam" id="PF06985">
    <property type="entry name" value="HET"/>
    <property type="match status" value="1"/>
</dbReference>